<evidence type="ECO:0000256" key="15">
    <source>
        <dbReference type="RuleBase" id="RU367103"/>
    </source>
</evidence>
<organism evidence="18 19">
    <name type="scientific">Cyberlindnera jadinii (strain ATCC 18201 / CBS 1600 / BCRC 20928 / JCM 3617 / NBRC 0987 / NRRL Y-1542)</name>
    <name type="common">Torula yeast</name>
    <name type="synonym">Candida utilis</name>
    <dbReference type="NCBI Taxonomy" id="983966"/>
    <lineage>
        <taxon>Eukaryota</taxon>
        <taxon>Fungi</taxon>
        <taxon>Dikarya</taxon>
        <taxon>Ascomycota</taxon>
        <taxon>Saccharomycotina</taxon>
        <taxon>Saccharomycetes</taxon>
        <taxon>Phaffomycetales</taxon>
        <taxon>Phaffomycetaceae</taxon>
        <taxon>Cyberlindnera</taxon>
    </lineage>
</organism>
<evidence type="ECO:0000256" key="16">
    <source>
        <dbReference type="SAM" id="Coils"/>
    </source>
</evidence>
<reference evidence="19" key="1">
    <citation type="journal article" date="2015" name="J. Biotechnol.">
        <title>The structure of the Cyberlindnera jadinii genome and its relation to Candida utilis analyzed by the occurrence of single nucleotide polymorphisms.</title>
        <authorList>
            <person name="Rupp O."/>
            <person name="Brinkrolf K."/>
            <person name="Buerth C."/>
            <person name="Kunigo M."/>
            <person name="Schneider J."/>
            <person name="Jaenicke S."/>
            <person name="Goesmann A."/>
            <person name="Puehler A."/>
            <person name="Jaeger K.-E."/>
            <person name="Ernst J.F."/>
        </authorList>
    </citation>
    <scope>NUCLEOTIDE SEQUENCE [LARGE SCALE GENOMIC DNA]</scope>
    <source>
        <strain evidence="19">ATCC 18201 / CBS 1600 / BCRC 20928 / JCM 3617 / NBRC 0987 / NRRL Y-1542</strain>
    </source>
</reference>
<evidence type="ECO:0000256" key="11">
    <source>
        <dbReference type="ARBA" id="ARBA00022833"/>
    </source>
</evidence>
<comment type="similarity">
    <text evidence="2 15">Belongs to the methyltransferase TRM13 family.</text>
</comment>
<keyword evidence="10 15" id="KW-0863">Zinc-finger</keyword>
<dbReference type="EC" id="2.1.1.225" evidence="3 15"/>
<name>A0A0H5CIG8_CYBJN</name>
<dbReference type="PROSITE" id="PS51800">
    <property type="entry name" value="ZF_CHHC_U11_48K"/>
    <property type="match status" value="1"/>
</dbReference>
<evidence type="ECO:0000313" key="18">
    <source>
        <dbReference type="EMBL" id="CEP24349.1"/>
    </source>
</evidence>
<keyword evidence="5 15" id="KW-0489">Methyltransferase</keyword>
<dbReference type="GO" id="GO:0008270">
    <property type="term" value="F:zinc ion binding"/>
    <property type="evidence" value="ECO:0007669"/>
    <property type="project" value="UniProtKB-KW"/>
</dbReference>
<keyword evidence="7 15" id="KW-0949">S-adenosyl-L-methionine</keyword>
<keyword evidence="8 15" id="KW-0819">tRNA processing</keyword>
<evidence type="ECO:0000256" key="7">
    <source>
        <dbReference type="ARBA" id="ARBA00022691"/>
    </source>
</evidence>
<dbReference type="GO" id="GO:0106050">
    <property type="term" value="F:tRNA 2'-O-methyltransferase activity"/>
    <property type="evidence" value="ECO:0007669"/>
    <property type="project" value="UniProtKB-UniRule"/>
</dbReference>
<sequence>MDEKGLRISAKQKKRKLEGRESKERLQCEFIIKKKNRRCPLTRKSDTLYCAEHLKQRGDSDLRVPCPIDPRHSVWTSELKSHLKKCTKLKEQALEDPWFKKDYNCCEASVGKVEEFKENYSYWIELVNRVVDAYEPLKLEQDEHEGVEERMNEKQNQKHAIQQSSLISQLDKNKLLSKDIDYIEFGCGRAELSRYLLQSVIHKDGQPTGFILIDRSPTRMKLDSKMAKDCEDRSLAAPNIFRAKIDIKDLYIDQIISTEFPDSKGFVAVSKHLCGAATDLTIQCILNNNQLRDKFQGMIIAMCCRHCCNYSQLHPLSKGYLLSRGIDQVGFKHLMKFASWAVNGRRPEMASNDGADHPSGLTIGEREQLGLRARRIIDESRRYVLQSSGFTVKLCHYVTSDVSLENTCMVVTKL</sequence>
<evidence type="ECO:0000256" key="13">
    <source>
        <dbReference type="ARBA" id="ARBA00048635"/>
    </source>
</evidence>
<evidence type="ECO:0000256" key="10">
    <source>
        <dbReference type="ARBA" id="ARBA00022771"/>
    </source>
</evidence>
<dbReference type="PANTHER" id="PTHR12998:SF0">
    <property type="entry name" value="TRNA:M(4)X MODIFICATION ENZYME TRM13 HOMOLOG"/>
    <property type="match status" value="1"/>
</dbReference>
<keyword evidence="16" id="KW-0175">Coiled coil</keyword>
<dbReference type="EMBL" id="CDQK01000006">
    <property type="protein sequence ID" value="CEP24349.1"/>
    <property type="molecule type" value="Genomic_DNA"/>
</dbReference>
<evidence type="ECO:0000256" key="2">
    <source>
        <dbReference type="ARBA" id="ARBA00005265"/>
    </source>
</evidence>
<keyword evidence="6 15" id="KW-0808">Transferase</keyword>
<feature type="coiled-coil region" evidence="16">
    <location>
        <begin position="137"/>
        <end position="164"/>
    </location>
</feature>
<comment type="catalytic activity">
    <reaction evidence="13 15">
        <text>cytidine(4) in tRNA(Gly)(GCC) + S-adenosyl-L-methionine = 2'-O-methylcytidine(4) in tRNA(Gly)(GCC) + S-adenosyl-L-homocysteine + H(+)</text>
        <dbReference type="Rhea" id="RHEA:43192"/>
        <dbReference type="Rhea" id="RHEA-COMP:10399"/>
        <dbReference type="Rhea" id="RHEA-COMP:10400"/>
        <dbReference type="ChEBI" id="CHEBI:15378"/>
        <dbReference type="ChEBI" id="CHEBI:57856"/>
        <dbReference type="ChEBI" id="CHEBI:59789"/>
        <dbReference type="ChEBI" id="CHEBI:74495"/>
        <dbReference type="ChEBI" id="CHEBI:82748"/>
        <dbReference type="EC" id="2.1.1.225"/>
    </reaction>
</comment>
<dbReference type="Pfam" id="PF05253">
    <property type="entry name" value="zf-U11-48K"/>
    <property type="match status" value="1"/>
</dbReference>
<accession>A0A0H5CIG8</accession>
<evidence type="ECO:0000256" key="9">
    <source>
        <dbReference type="ARBA" id="ARBA00022723"/>
    </source>
</evidence>
<proteinExistence type="inferred from homology"/>
<dbReference type="GO" id="GO:0030488">
    <property type="term" value="P:tRNA methylation"/>
    <property type="evidence" value="ECO:0007669"/>
    <property type="project" value="InterPro"/>
</dbReference>
<dbReference type="PANTHER" id="PTHR12998">
    <property type="entry name" value="TRNA:M(4)X MODIFICATION ENZYME TRM13 HOMOLOG"/>
    <property type="match status" value="1"/>
</dbReference>
<dbReference type="InterPro" id="IPR007871">
    <property type="entry name" value="Methyltransferase_TRM13"/>
</dbReference>
<keyword evidence="11 15" id="KW-0862">Zinc</keyword>
<dbReference type="InterPro" id="IPR022776">
    <property type="entry name" value="TRM13/UPF0224_CHHC_Znf_dom"/>
</dbReference>
<gene>
    <name evidence="18" type="ORF">BN1211_5150</name>
</gene>
<dbReference type="Proteomes" id="UP000038830">
    <property type="component" value="Unassembled WGS sequence"/>
</dbReference>
<evidence type="ECO:0000256" key="12">
    <source>
        <dbReference type="ARBA" id="ARBA00048165"/>
    </source>
</evidence>
<dbReference type="Pfam" id="PF05206">
    <property type="entry name" value="TRM13"/>
    <property type="match status" value="1"/>
</dbReference>
<evidence type="ECO:0000256" key="5">
    <source>
        <dbReference type="ARBA" id="ARBA00022603"/>
    </source>
</evidence>
<evidence type="ECO:0000256" key="3">
    <source>
        <dbReference type="ARBA" id="ARBA00012810"/>
    </source>
</evidence>
<comment type="catalytic activity">
    <reaction evidence="12 15">
        <text>cytidine(4) in tRNA(Pro) + S-adenosyl-L-methionine = 2'-O-methylcytidine(4) in tRNA(Pro) + S-adenosyl-L-homocysteine + H(+)</text>
        <dbReference type="Rhea" id="RHEA:32767"/>
        <dbReference type="Rhea" id="RHEA-COMP:10397"/>
        <dbReference type="Rhea" id="RHEA-COMP:10398"/>
        <dbReference type="ChEBI" id="CHEBI:15378"/>
        <dbReference type="ChEBI" id="CHEBI:57856"/>
        <dbReference type="ChEBI" id="CHEBI:59789"/>
        <dbReference type="ChEBI" id="CHEBI:74495"/>
        <dbReference type="ChEBI" id="CHEBI:82748"/>
        <dbReference type="EC" id="2.1.1.225"/>
    </reaction>
</comment>
<evidence type="ECO:0000259" key="17">
    <source>
        <dbReference type="PROSITE" id="PS51800"/>
    </source>
</evidence>
<comment type="function">
    <text evidence="1 15">tRNA methylase which 2'-O-methylates cytidine(4) in tRNA(Pro) and tRNA(Gly)(GCC), and adenosine(4) in tRNA(His).</text>
</comment>
<protein>
    <recommendedName>
        <fullName evidence="4 15">tRNA:m(4)X modification enzyme TRM13</fullName>
        <ecNumber evidence="3 15">2.1.1.225</ecNumber>
    </recommendedName>
</protein>
<feature type="domain" description="CHHC U11-48K-type" evidence="17">
    <location>
        <begin position="63"/>
        <end position="90"/>
    </location>
</feature>
<keyword evidence="9 15" id="KW-0479">Metal-binding</keyword>
<evidence type="ECO:0000256" key="8">
    <source>
        <dbReference type="ARBA" id="ARBA00022694"/>
    </source>
</evidence>
<evidence type="ECO:0000256" key="1">
    <source>
        <dbReference type="ARBA" id="ARBA00002267"/>
    </source>
</evidence>
<dbReference type="InterPro" id="IPR021721">
    <property type="entry name" value="Znf_CCCH-type_TRM13"/>
</dbReference>
<dbReference type="Pfam" id="PF11722">
    <property type="entry name" value="zf-TRM13_CCCH"/>
    <property type="match status" value="1"/>
</dbReference>
<evidence type="ECO:0000256" key="4">
    <source>
        <dbReference type="ARBA" id="ARBA00015883"/>
    </source>
</evidence>
<evidence type="ECO:0000256" key="14">
    <source>
        <dbReference type="ARBA" id="ARBA00049393"/>
    </source>
</evidence>
<comment type="catalytic activity">
    <reaction evidence="14 15">
        <text>adenosine(4) in tRNA(His) + S-adenosyl-L-methionine = 2'-O-methyladenosine(4) in tRNA(His) + S-adenosyl-L-homocysteine + H(+)</text>
        <dbReference type="Rhea" id="RHEA:43196"/>
        <dbReference type="Rhea" id="RHEA-COMP:10401"/>
        <dbReference type="Rhea" id="RHEA-COMP:10402"/>
        <dbReference type="ChEBI" id="CHEBI:15378"/>
        <dbReference type="ChEBI" id="CHEBI:57856"/>
        <dbReference type="ChEBI" id="CHEBI:59789"/>
        <dbReference type="ChEBI" id="CHEBI:74411"/>
        <dbReference type="ChEBI" id="CHEBI:74477"/>
        <dbReference type="EC" id="2.1.1.225"/>
    </reaction>
</comment>
<dbReference type="InterPro" id="IPR039044">
    <property type="entry name" value="Trm13"/>
</dbReference>
<dbReference type="AlphaFoldDB" id="A0A0H5CIG8"/>
<evidence type="ECO:0000256" key="6">
    <source>
        <dbReference type="ARBA" id="ARBA00022679"/>
    </source>
</evidence>
<evidence type="ECO:0000313" key="19">
    <source>
        <dbReference type="Proteomes" id="UP000038830"/>
    </source>
</evidence>